<dbReference type="Proteomes" id="UP000000763">
    <property type="component" value="Chromosome 3"/>
</dbReference>
<dbReference type="EMBL" id="AC133860">
    <property type="protein sequence ID" value="AAR87219.1"/>
    <property type="molecule type" value="Genomic_DNA"/>
</dbReference>
<protein>
    <submittedName>
        <fullName evidence="2">Uncharacterized protein</fullName>
    </submittedName>
</protein>
<sequence>MPDTAPPAVAVISGEEEWEPAERIGEGASGEGEEGETERMEARISPPLGAMHVGEWREGRRPRTGRGLEGGVGMDNRWEGALTGGVSADDGRTCGQADSGRRPACMSAVVGVLATTGNGAAAIAAAARCNGSSNARGCSTSTRQQQLTTGLQREQQLQQLPTIAAASQQGGRAAARAATMAGARRQQQQGGASLSYFL</sequence>
<reference evidence="3" key="2">
    <citation type="journal article" date="2008" name="Nucleic Acids Res.">
        <title>The rice annotation project database (RAP-DB): 2008 update.</title>
        <authorList>
            <consortium name="The rice annotation project (RAP)"/>
        </authorList>
    </citation>
    <scope>GENOME REANNOTATION</scope>
    <source>
        <strain evidence="3">cv. Nipponbare</strain>
    </source>
</reference>
<proteinExistence type="predicted"/>
<accession>Q75I43</accession>
<gene>
    <name evidence="2" type="ordered locus">Os03g40990</name>
</gene>
<organism evidence="2 3">
    <name type="scientific">Oryza sativa subsp. japonica</name>
    <name type="common">Rice</name>
    <dbReference type="NCBI Taxonomy" id="39947"/>
    <lineage>
        <taxon>Eukaryota</taxon>
        <taxon>Viridiplantae</taxon>
        <taxon>Streptophyta</taxon>
        <taxon>Embryophyta</taxon>
        <taxon>Tracheophyta</taxon>
        <taxon>Spermatophyta</taxon>
        <taxon>Magnoliopsida</taxon>
        <taxon>Liliopsida</taxon>
        <taxon>Poales</taxon>
        <taxon>Poaceae</taxon>
        <taxon>BOP clade</taxon>
        <taxon>Oryzoideae</taxon>
        <taxon>Oryzeae</taxon>
        <taxon>Oryzinae</taxon>
        <taxon>Oryza</taxon>
        <taxon>Oryza sativa</taxon>
    </lineage>
</organism>
<reference evidence="3" key="1">
    <citation type="journal article" date="2005" name="Nature">
        <title>The map-based sequence of the rice genome.</title>
        <authorList>
            <consortium name="International rice genome sequencing project (IRGSP)"/>
            <person name="Matsumoto T."/>
            <person name="Wu J."/>
            <person name="Kanamori H."/>
            <person name="Katayose Y."/>
            <person name="Fujisawa M."/>
            <person name="Namiki N."/>
            <person name="Mizuno H."/>
            <person name="Yamamoto K."/>
            <person name="Antonio B.A."/>
            <person name="Baba T."/>
            <person name="Sakata K."/>
            <person name="Nagamura Y."/>
            <person name="Aoki H."/>
            <person name="Arikawa K."/>
            <person name="Arita K."/>
            <person name="Bito T."/>
            <person name="Chiden Y."/>
            <person name="Fujitsuka N."/>
            <person name="Fukunaka R."/>
            <person name="Hamada M."/>
            <person name="Harada C."/>
            <person name="Hayashi A."/>
            <person name="Hijishita S."/>
            <person name="Honda M."/>
            <person name="Hosokawa S."/>
            <person name="Ichikawa Y."/>
            <person name="Idonuma A."/>
            <person name="Iijima M."/>
            <person name="Ikeda M."/>
            <person name="Ikeno M."/>
            <person name="Ito K."/>
            <person name="Ito S."/>
            <person name="Ito T."/>
            <person name="Ito Y."/>
            <person name="Ito Y."/>
            <person name="Iwabuchi A."/>
            <person name="Kamiya K."/>
            <person name="Karasawa W."/>
            <person name="Kurita K."/>
            <person name="Katagiri S."/>
            <person name="Kikuta A."/>
            <person name="Kobayashi H."/>
            <person name="Kobayashi N."/>
            <person name="Machita K."/>
            <person name="Maehara T."/>
            <person name="Masukawa M."/>
            <person name="Mizubayashi T."/>
            <person name="Mukai Y."/>
            <person name="Nagasaki H."/>
            <person name="Nagata Y."/>
            <person name="Naito S."/>
            <person name="Nakashima M."/>
            <person name="Nakama Y."/>
            <person name="Nakamichi Y."/>
            <person name="Nakamura M."/>
            <person name="Meguro A."/>
            <person name="Negishi M."/>
            <person name="Ohta I."/>
            <person name="Ohta T."/>
            <person name="Okamoto M."/>
            <person name="Ono N."/>
            <person name="Saji S."/>
            <person name="Sakaguchi M."/>
            <person name="Sakai K."/>
            <person name="Shibata M."/>
            <person name="Shimokawa T."/>
            <person name="Song J."/>
            <person name="Takazaki Y."/>
            <person name="Terasawa K."/>
            <person name="Tsugane M."/>
            <person name="Tsuji K."/>
            <person name="Ueda S."/>
            <person name="Waki K."/>
            <person name="Yamagata H."/>
            <person name="Yamamoto M."/>
            <person name="Yamamoto S."/>
            <person name="Yamane H."/>
            <person name="Yoshiki S."/>
            <person name="Yoshihara R."/>
            <person name="Yukawa K."/>
            <person name="Zhong H."/>
            <person name="Yano M."/>
            <person name="Yuan Q."/>
            <person name="Ouyang S."/>
            <person name="Liu J."/>
            <person name="Jones K.M."/>
            <person name="Gansberger K."/>
            <person name="Moffat K."/>
            <person name="Hill J."/>
            <person name="Bera J."/>
            <person name="Fadrosh D."/>
            <person name="Jin S."/>
            <person name="Johri S."/>
            <person name="Kim M."/>
            <person name="Overton L."/>
            <person name="Reardon M."/>
            <person name="Tsitrin T."/>
            <person name="Vuong H."/>
            <person name="Weaver B."/>
            <person name="Ciecko A."/>
            <person name="Tallon L."/>
            <person name="Jackson J."/>
            <person name="Pai G."/>
            <person name="Aken S.V."/>
            <person name="Utterback T."/>
            <person name="Reidmuller S."/>
            <person name="Feldblyum T."/>
            <person name="Hsiao J."/>
            <person name="Zismann V."/>
            <person name="Iobst S."/>
            <person name="de Vazeille A.R."/>
            <person name="Buell C.R."/>
            <person name="Ying K."/>
            <person name="Li Y."/>
            <person name="Lu T."/>
            <person name="Huang Y."/>
            <person name="Zhao Q."/>
            <person name="Feng Q."/>
            <person name="Zhang L."/>
            <person name="Zhu J."/>
            <person name="Weng Q."/>
            <person name="Mu J."/>
            <person name="Lu Y."/>
            <person name="Fan D."/>
            <person name="Liu Y."/>
            <person name="Guan J."/>
            <person name="Zhang Y."/>
            <person name="Yu S."/>
            <person name="Liu X."/>
            <person name="Zhang Y."/>
            <person name="Hong G."/>
            <person name="Han B."/>
            <person name="Choisne N."/>
            <person name="Demange N."/>
            <person name="Orjeda G."/>
            <person name="Samain S."/>
            <person name="Cattolico L."/>
            <person name="Pelletier E."/>
            <person name="Couloux A."/>
            <person name="Segurens B."/>
            <person name="Wincker P."/>
            <person name="D'Hont A."/>
            <person name="Scarpelli C."/>
            <person name="Weissenbach J."/>
            <person name="Salanoubat M."/>
            <person name="Quetier F."/>
            <person name="Yu Y."/>
            <person name="Kim H.R."/>
            <person name="Rambo T."/>
            <person name="Currie J."/>
            <person name="Collura K."/>
            <person name="Luo M."/>
            <person name="Yang T."/>
            <person name="Ammiraju J.S.S."/>
            <person name="Engler F."/>
            <person name="Soderlund C."/>
            <person name="Wing R.A."/>
            <person name="Palmer L.E."/>
            <person name="de la Bastide M."/>
            <person name="Spiegel L."/>
            <person name="Nascimento L."/>
            <person name="Zutavern T."/>
            <person name="O'Shaughnessy A."/>
            <person name="Dike S."/>
            <person name="Dedhia N."/>
            <person name="Preston R."/>
            <person name="Balija V."/>
            <person name="McCombie W.R."/>
            <person name="Chow T."/>
            <person name="Chen H."/>
            <person name="Chung M."/>
            <person name="Chen C."/>
            <person name="Shaw J."/>
            <person name="Wu H."/>
            <person name="Hsiao K."/>
            <person name="Chao Y."/>
            <person name="Chu M."/>
            <person name="Cheng C."/>
            <person name="Hour A."/>
            <person name="Lee P."/>
            <person name="Lin S."/>
            <person name="Lin Y."/>
            <person name="Liou J."/>
            <person name="Liu S."/>
            <person name="Hsing Y."/>
            <person name="Raghuvanshi S."/>
            <person name="Mohanty A."/>
            <person name="Bharti A.K."/>
            <person name="Gaur A."/>
            <person name="Gupta V."/>
            <person name="Kumar D."/>
            <person name="Ravi V."/>
            <person name="Vij S."/>
            <person name="Kapur A."/>
            <person name="Khurana P."/>
            <person name="Khurana P."/>
            <person name="Khurana J.P."/>
            <person name="Tyagi A.K."/>
            <person name="Gaikwad K."/>
            <person name="Singh A."/>
            <person name="Dalal V."/>
            <person name="Srivastava S."/>
            <person name="Dixit A."/>
            <person name="Pal A.K."/>
            <person name="Ghazi I.A."/>
            <person name="Yadav M."/>
            <person name="Pandit A."/>
            <person name="Bhargava A."/>
            <person name="Sureshbabu K."/>
            <person name="Batra K."/>
            <person name="Sharma T.R."/>
            <person name="Mohapatra T."/>
            <person name="Singh N.K."/>
            <person name="Messing J."/>
            <person name="Nelson A.B."/>
            <person name="Fuks G."/>
            <person name="Kavchok S."/>
            <person name="Keizer G."/>
            <person name="Linton E."/>
            <person name="Llaca V."/>
            <person name="Song R."/>
            <person name="Tanyolac B."/>
            <person name="Young S."/>
            <person name="Ho-Il K."/>
            <person name="Hahn J.H."/>
            <person name="Sangsakoo G."/>
            <person name="Vanavichit A."/>
            <person name="de Mattos Luiz.A.T."/>
            <person name="Zimmer P.D."/>
            <person name="Malone G."/>
            <person name="Dellagostin O."/>
            <person name="de Oliveira A.C."/>
            <person name="Bevan M."/>
            <person name="Bancroft I."/>
            <person name="Minx P."/>
            <person name="Cordum H."/>
            <person name="Wilson R."/>
            <person name="Cheng Z."/>
            <person name="Jin W."/>
            <person name="Jiang J."/>
            <person name="Leong S.A."/>
            <person name="Iwama H."/>
            <person name="Gojobori T."/>
            <person name="Itoh T."/>
            <person name="Niimura Y."/>
            <person name="Fujii Y."/>
            <person name="Habara T."/>
            <person name="Sakai H."/>
            <person name="Sato Y."/>
            <person name="Wilson G."/>
            <person name="Kumar K."/>
            <person name="McCouch S."/>
            <person name="Juretic N."/>
            <person name="Hoen D."/>
            <person name="Wright S."/>
            <person name="Bruskiewich R."/>
            <person name="Bureau T."/>
            <person name="Miyao A."/>
            <person name="Hirochika H."/>
            <person name="Nishikawa T."/>
            <person name="Kadowaki K."/>
            <person name="Sugiura M."/>
            <person name="Burr B."/>
            <person name="Sasaki T."/>
        </authorList>
    </citation>
    <scope>NUCLEOTIDE SEQUENCE [LARGE SCALE GENOMIC DNA]</scope>
    <source>
        <strain evidence="3">cv. Nipponbare</strain>
    </source>
</reference>
<feature type="region of interest" description="Disordered" evidence="1">
    <location>
        <begin position="1"/>
        <end position="41"/>
    </location>
</feature>
<name>Q75I43_ORYSJ</name>
<evidence type="ECO:0000256" key="1">
    <source>
        <dbReference type="SAM" id="MobiDB-lite"/>
    </source>
</evidence>
<evidence type="ECO:0000313" key="2">
    <source>
        <dbReference type="EMBL" id="AAR87219.1"/>
    </source>
</evidence>
<dbReference type="AlphaFoldDB" id="Q75I43"/>
<evidence type="ECO:0000313" key="3">
    <source>
        <dbReference type="Proteomes" id="UP000000763"/>
    </source>
</evidence>